<evidence type="ECO:0000313" key="2">
    <source>
        <dbReference type="EMBL" id="MEQ2160760.1"/>
    </source>
</evidence>
<gene>
    <name evidence="2" type="ORF">GOODEAATRI_002666</name>
</gene>
<dbReference type="InterPro" id="IPR011162">
    <property type="entry name" value="MHC_I/II-like_Ag-recog"/>
</dbReference>
<dbReference type="Proteomes" id="UP001476798">
    <property type="component" value="Unassembled WGS sequence"/>
</dbReference>
<reference evidence="2 3" key="1">
    <citation type="submission" date="2021-06" db="EMBL/GenBank/DDBJ databases">
        <authorList>
            <person name="Palmer J.M."/>
        </authorList>
    </citation>
    <scope>NUCLEOTIDE SEQUENCE [LARGE SCALE GENOMIC DNA]</scope>
    <source>
        <strain evidence="2 3">GA_2019</strain>
        <tissue evidence="2">Muscle</tissue>
    </source>
</reference>
<proteinExistence type="predicted"/>
<evidence type="ECO:0000256" key="1">
    <source>
        <dbReference type="ARBA" id="ARBA00023180"/>
    </source>
</evidence>
<comment type="caution">
    <text evidence="2">The sequence shown here is derived from an EMBL/GenBank/DDBJ whole genome shotgun (WGS) entry which is preliminary data.</text>
</comment>
<keyword evidence="1" id="KW-0325">Glycoprotein</keyword>
<dbReference type="EMBL" id="JAHRIO010010093">
    <property type="protein sequence ID" value="MEQ2160760.1"/>
    <property type="molecule type" value="Genomic_DNA"/>
</dbReference>
<evidence type="ECO:0000313" key="3">
    <source>
        <dbReference type="Proteomes" id="UP001476798"/>
    </source>
</evidence>
<organism evidence="2 3">
    <name type="scientific">Goodea atripinnis</name>
    <dbReference type="NCBI Taxonomy" id="208336"/>
    <lineage>
        <taxon>Eukaryota</taxon>
        <taxon>Metazoa</taxon>
        <taxon>Chordata</taxon>
        <taxon>Craniata</taxon>
        <taxon>Vertebrata</taxon>
        <taxon>Euteleostomi</taxon>
        <taxon>Actinopterygii</taxon>
        <taxon>Neopterygii</taxon>
        <taxon>Teleostei</taxon>
        <taxon>Neoteleostei</taxon>
        <taxon>Acanthomorphata</taxon>
        <taxon>Ovalentaria</taxon>
        <taxon>Atherinomorphae</taxon>
        <taxon>Cyprinodontiformes</taxon>
        <taxon>Goodeidae</taxon>
        <taxon>Goodea</taxon>
    </lineage>
</organism>
<dbReference type="SUPFAM" id="SSF54452">
    <property type="entry name" value="MHC antigen-recognition domain"/>
    <property type="match status" value="1"/>
</dbReference>
<dbReference type="InterPro" id="IPR037055">
    <property type="entry name" value="MHC_I-like_Ag-recog_sf"/>
</dbReference>
<protein>
    <submittedName>
        <fullName evidence="2">Uncharacterized protein</fullName>
    </submittedName>
</protein>
<sequence length="72" mass="8522">METMSWIALRQQAIPTKLGWDTDRARIQFNKKFFTQMCPDWLERSLDYGRSSLLRTAPEEDVDKSEKLNPET</sequence>
<keyword evidence="3" id="KW-1185">Reference proteome</keyword>
<dbReference type="Gene3D" id="3.30.500.10">
    <property type="entry name" value="MHC class I-like antigen recognition-like"/>
    <property type="match status" value="1"/>
</dbReference>
<accession>A0ABV0MNS5</accession>
<name>A0ABV0MNS5_9TELE</name>